<keyword evidence="2" id="KW-1003">Cell membrane</keyword>
<dbReference type="OrthoDB" id="9813906at2"/>
<dbReference type="Proteomes" id="UP000004959">
    <property type="component" value="Chromosome"/>
</dbReference>
<evidence type="ECO:0000313" key="8">
    <source>
        <dbReference type="Proteomes" id="UP000004959"/>
    </source>
</evidence>
<evidence type="ECO:0000313" key="7">
    <source>
        <dbReference type="EMBL" id="EHN58470.1"/>
    </source>
</evidence>
<dbReference type="GO" id="GO:0005886">
    <property type="term" value="C:plasma membrane"/>
    <property type="evidence" value="ECO:0007669"/>
    <property type="project" value="UniProtKB-SubCell"/>
</dbReference>
<feature type="transmembrane region" description="Helical" evidence="6">
    <location>
        <begin position="16"/>
        <end position="37"/>
    </location>
</feature>
<gene>
    <name evidence="7" type="ORF">OKIT_0348</name>
</gene>
<feature type="transmembrane region" description="Helical" evidence="6">
    <location>
        <begin position="121"/>
        <end position="140"/>
    </location>
</feature>
<dbReference type="EMBL" id="AFVZ01000001">
    <property type="protein sequence ID" value="EHN58470.1"/>
    <property type="molecule type" value="Genomic_DNA"/>
</dbReference>
<dbReference type="eggNOG" id="COG1172">
    <property type="taxonomic scope" value="Bacteria"/>
</dbReference>
<keyword evidence="4 6" id="KW-1133">Transmembrane helix</keyword>
<dbReference type="Pfam" id="PF02653">
    <property type="entry name" value="BPD_transp_2"/>
    <property type="match status" value="1"/>
</dbReference>
<dbReference type="AlphaFoldDB" id="G9WJ21"/>
<evidence type="ECO:0000256" key="2">
    <source>
        <dbReference type="ARBA" id="ARBA00022475"/>
    </source>
</evidence>
<feature type="transmembrane region" description="Helical" evidence="6">
    <location>
        <begin position="215"/>
        <end position="234"/>
    </location>
</feature>
<dbReference type="HOGENOM" id="CLU_028880_2_2_9"/>
<feature type="transmembrane region" description="Helical" evidence="6">
    <location>
        <begin position="49"/>
        <end position="82"/>
    </location>
</feature>
<keyword evidence="5 6" id="KW-0472">Membrane</keyword>
<accession>G9WJ21</accession>
<comment type="caution">
    <text evidence="7">The sequence shown here is derived from an EMBL/GenBank/DDBJ whole genome shotgun (WGS) entry which is preliminary data.</text>
</comment>
<evidence type="ECO:0000256" key="6">
    <source>
        <dbReference type="SAM" id="Phobius"/>
    </source>
</evidence>
<dbReference type="CDD" id="cd06579">
    <property type="entry name" value="TM_PBP1_transp_AraH_like"/>
    <property type="match status" value="1"/>
</dbReference>
<comment type="subcellular location">
    <subcellularLocation>
        <location evidence="1">Cell membrane</location>
        <topology evidence="1">Multi-pass membrane protein</topology>
    </subcellularLocation>
</comment>
<dbReference type="PANTHER" id="PTHR32196:SF72">
    <property type="entry name" value="RIBOSE IMPORT PERMEASE PROTEIN RBSC"/>
    <property type="match status" value="1"/>
</dbReference>
<feature type="transmembrane region" description="Helical" evidence="6">
    <location>
        <begin position="164"/>
        <end position="186"/>
    </location>
</feature>
<dbReference type="STRING" id="336988.NT96_04925"/>
<dbReference type="GO" id="GO:0022857">
    <property type="term" value="F:transmembrane transporter activity"/>
    <property type="evidence" value="ECO:0007669"/>
    <property type="project" value="InterPro"/>
</dbReference>
<dbReference type="PATRIC" id="fig|1045004.4.peg.347"/>
<evidence type="ECO:0000256" key="4">
    <source>
        <dbReference type="ARBA" id="ARBA00022989"/>
    </source>
</evidence>
<reference evidence="7 8" key="1">
    <citation type="journal article" date="2012" name="PLoS ONE">
        <title>Functional divergence in the genus oenococcus as predicted by genome sequencing of the newly-described species, Oenococcus kitaharae.</title>
        <authorList>
            <person name="Borneman A.R."/>
            <person name="McCarthy J.M."/>
            <person name="Chambers P.J."/>
            <person name="Bartowsky E.J."/>
        </authorList>
    </citation>
    <scope>NUCLEOTIDE SEQUENCE [LARGE SCALE GENOMIC DNA]</scope>
    <source>
        <strain evidence="8">DSM17330</strain>
    </source>
</reference>
<dbReference type="PANTHER" id="PTHR32196">
    <property type="entry name" value="ABC TRANSPORTER PERMEASE PROTEIN YPHD-RELATED-RELATED"/>
    <property type="match status" value="1"/>
</dbReference>
<evidence type="ECO:0000256" key="5">
    <source>
        <dbReference type="ARBA" id="ARBA00023136"/>
    </source>
</evidence>
<keyword evidence="8" id="KW-1185">Reference proteome</keyword>
<organism evidence="7 8">
    <name type="scientific">Oenococcus kitaharae DSM 17330</name>
    <dbReference type="NCBI Taxonomy" id="1045004"/>
    <lineage>
        <taxon>Bacteria</taxon>
        <taxon>Bacillati</taxon>
        <taxon>Bacillota</taxon>
        <taxon>Bacilli</taxon>
        <taxon>Lactobacillales</taxon>
        <taxon>Lactobacillaceae</taxon>
        <taxon>Oenococcus</taxon>
    </lineage>
</organism>
<proteinExistence type="predicted"/>
<sequence length="319" mass="32910">MKTGTSNSVKSFLAKLGPWGALIVLVLIVAILNPAFLDINNLLNLLRQVSINAIIAFAMTFVILTAGIDLSVGSILAFSAAITAQLIVSGVPTVIAVVSGILLGGVAGAINGLLITKGGAAPFIVTLATMTIFRGATYVFTDGSPITGAKITNNYSFQVLGRGYFLGIPVPVIIMFAAFVVLYLLLHRMSFGRKTYAIGGNIKAAFVSGIKTNKILIWIYAISGAAAALAGMILTSRLSSAQPDAGTGYEMDAIASVVLGGTSLAGGKGRISGTFVGALIIGVLNNGMNLLGISSFYQQIVKGVVILIAVLLDRKKSKA</sequence>
<protein>
    <submittedName>
        <fullName evidence="7">Ribose ABC transport system permease protein</fullName>
    </submittedName>
</protein>
<name>G9WJ21_9LACO</name>
<keyword evidence="3 6" id="KW-0812">Transmembrane</keyword>
<dbReference type="RefSeq" id="WP_007744771.1">
    <property type="nucleotide sequence ID" value="NZ_CM001398.1"/>
</dbReference>
<evidence type="ECO:0000256" key="1">
    <source>
        <dbReference type="ARBA" id="ARBA00004651"/>
    </source>
</evidence>
<evidence type="ECO:0000256" key="3">
    <source>
        <dbReference type="ARBA" id="ARBA00022692"/>
    </source>
</evidence>
<dbReference type="InterPro" id="IPR001851">
    <property type="entry name" value="ABC_transp_permease"/>
</dbReference>